<reference evidence="2 3" key="1">
    <citation type="submission" date="2017-04" db="EMBL/GenBank/DDBJ databases">
        <title>Cronobacter sakazakii, ST83 Lineage Isolates.</title>
        <authorList>
            <person name="Chase H."/>
            <person name="Tall B."/>
            <person name="Gopinath G."/>
            <person name="Lehner A."/>
        </authorList>
    </citation>
    <scope>NUCLEOTIDE SEQUENCE [LARGE SCALE GENOMIC DNA]</scope>
    <source>
        <strain evidence="2 3">MOD1_Comp15</strain>
    </source>
</reference>
<feature type="transmembrane region" description="Helical" evidence="1">
    <location>
        <begin position="65"/>
        <end position="86"/>
    </location>
</feature>
<feature type="transmembrane region" description="Helical" evidence="1">
    <location>
        <begin position="124"/>
        <end position="143"/>
    </location>
</feature>
<sequence>MSYLVFAVFVLIALYVIWKSKLPSGKKGWLYFVLKMVGIYVITMVLASILFILENYFFVIPYGAAERYTGISFLSLATLWGIQFLMRLFPSLFGGMLKFHEKYNSDNYEKIKGFTNSLSPSPLLVLRLFLSAGAILIYYGIWLS</sequence>
<proteinExistence type="predicted"/>
<keyword evidence="1" id="KW-0472">Membrane</keyword>
<accession>A0AA45BXJ1</accession>
<dbReference type="AlphaFoldDB" id="A0AA45BXJ1"/>
<comment type="caution">
    <text evidence="2">The sequence shown here is derived from an EMBL/GenBank/DDBJ whole genome shotgun (WGS) entry which is preliminary data.</text>
</comment>
<keyword evidence="1" id="KW-1133">Transmembrane helix</keyword>
<gene>
    <name evidence="2" type="ORF">B7T07_21445</name>
</gene>
<dbReference type="EMBL" id="NCTU01000027">
    <property type="protein sequence ID" value="PUW01301.1"/>
    <property type="molecule type" value="Genomic_DNA"/>
</dbReference>
<name>A0AA45BXJ1_CROSK</name>
<dbReference type="Proteomes" id="UP000244856">
    <property type="component" value="Unassembled WGS sequence"/>
</dbReference>
<protein>
    <submittedName>
        <fullName evidence="2">Uncharacterized protein</fullName>
    </submittedName>
</protein>
<evidence type="ECO:0000313" key="2">
    <source>
        <dbReference type="EMBL" id="PUW01301.1"/>
    </source>
</evidence>
<feature type="transmembrane region" description="Helical" evidence="1">
    <location>
        <begin position="29"/>
        <end position="53"/>
    </location>
</feature>
<organism evidence="2 3">
    <name type="scientific">Cronobacter sakazakii</name>
    <name type="common">Enterobacter sakazakii</name>
    <dbReference type="NCBI Taxonomy" id="28141"/>
    <lineage>
        <taxon>Bacteria</taxon>
        <taxon>Pseudomonadati</taxon>
        <taxon>Pseudomonadota</taxon>
        <taxon>Gammaproteobacteria</taxon>
        <taxon>Enterobacterales</taxon>
        <taxon>Enterobacteriaceae</taxon>
        <taxon>Cronobacter</taxon>
    </lineage>
</organism>
<evidence type="ECO:0000313" key="3">
    <source>
        <dbReference type="Proteomes" id="UP000244856"/>
    </source>
</evidence>
<evidence type="ECO:0000256" key="1">
    <source>
        <dbReference type="SAM" id="Phobius"/>
    </source>
</evidence>
<keyword evidence="1" id="KW-0812">Transmembrane</keyword>
<dbReference type="RefSeq" id="WP_085108021.1">
    <property type="nucleotide sequence ID" value="NZ_NCTU01000027.1"/>
</dbReference>